<accession>A0A6A5W9Q5</accession>
<sequence length="324" mass="36881">MSAPSSSPLLTLPRELRDEISELLLLPAHVYTSAPAPAHTLHRRMGTDATYLDTRIFLPVRAAPNMLATCRQLRDECLDLVSRRTGPRSGLIRQDLQKRKEEEDTSMYPHHSGDSSRDDEHVWLLYACSRGAFSPHFLALRPLWGRVRKLRVLVWAGFDFWKGPVLLRRMWEEYDKLSGAKPVRSKVKRTTSDQTDELVHSPIFATTTGGKEKKYAPPLPPNPLSVVIEKLLGYMPMVEELEVDVLIHTHLYWNWDLPDDEGHVQWEGLRPWLDEALLSLSSVTGSNTAPRPLRKLTKRLVACQKGIAVEKGVFVNRVETVGIW</sequence>
<organism evidence="2 3">
    <name type="scientific">Amniculicola lignicola CBS 123094</name>
    <dbReference type="NCBI Taxonomy" id="1392246"/>
    <lineage>
        <taxon>Eukaryota</taxon>
        <taxon>Fungi</taxon>
        <taxon>Dikarya</taxon>
        <taxon>Ascomycota</taxon>
        <taxon>Pezizomycotina</taxon>
        <taxon>Dothideomycetes</taxon>
        <taxon>Pleosporomycetidae</taxon>
        <taxon>Pleosporales</taxon>
        <taxon>Amniculicolaceae</taxon>
        <taxon>Amniculicola</taxon>
    </lineage>
</organism>
<proteinExistence type="predicted"/>
<dbReference type="Proteomes" id="UP000799779">
    <property type="component" value="Unassembled WGS sequence"/>
</dbReference>
<gene>
    <name evidence="2" type="ORF">P154DRAFT_621779</name>
</gene>
<name>A0A6A5W9Q5_9PLEO</name>
<evidence type="ECO:0000313" key="2">
    <source>
        <dbReference type="EMBL" id="KAF1998422.1"/>
    </source>
</evidence>
<dbReference type="AlphaFoldDB" id="A0A6A5W9Q5"/>
<reference evidence="2" key="1">
    <citation type="journal article" date="2020" name="Stud. Mycol.">
        <title>101 Dothideomycetes genomes: a test case for predicting lifestyles and emergence of pathogens.</title>
        <authorList>
            <person name="Haridas S."/>
            <person name="Albert R."/>
            <person name="Binder M."/>
            <person name="Bloem J."/>
            <person name="Labutti K."/>
            <person name="Salamov A."/>
            <person name="Andreopoulos B."/>
            <person name="Baker S."/>
            <person name="Barry K."/>
            <person name="Bills G."/>
            <person name="Bluhm B."/>
            <person name="Cannon C."/>
            <person name="Castanera R."/>
            <person name="Culley D."/>
            <person name="Daum C."/>
            <person name="Ezra D."/>
            <person name="Gonzalez J."/>
            <person name="Henrissat B."/>
            <person name="Kuo A."/>
            <person name="Liang C."/>
            <person name="Lipzen A."/>
            <person name="Lutzoni F."/>
            <person name="Magnuson J."/>
            <person name="Mondo S."/>
            <person name="Nolan M."/>
            <person name="Ohm R."/>
            <person name="Pangilinan J."/>
            <person name="Park H.-J."/>
            <person name="Ramirez L."/>
            <person name="Alfaro M."/>
            <person name="Sun H."/>
            <person name="Tritt A."/>
            <person name="Yoshinaga Y."/>
            <person name="Zwiers L.-H."/>
            <person name="Turgeon B."/>
            <person name="Goodwin S."/>
            <person name="Spatafora J."/>
            <person name="Crous P."/>
            <person name="Grigoriev I."/>
        </authorList>
    </citation>
    <scope>NUCLEOTIDE SEQUENCE</scope>
    <source>
        <strain evidence="2">CBS 123094</strain>
    </source>
</reference>
<evidence type="ECO:0000313" key="3">
    <source>
        <dbReference type="Proteomes" id="UP000799779"/>
    </source>
</evidence>
<keyword evidence="3" id="KW-1185">Reference proteome</keyword>
<feature type="region of interest" description="Disordered" evidence="1">
    <location>
        <begin position="91"/>
        <end position="115"/>
    </location>
</feature>
<evidence type="ECO:0000256" key="1">
    <source>
        <dbReference type="SAM" id="MobiDB-lite"/>
    </source>
</evidence>
<dbReference type="OrthoDB" id="3894566at2759"/>
<dbReference type="EMBL" id="ML977604">
    <property type="protein sequence ID" value="KAF1998422.1"/>
    <property type="molecule type" value="Genomic_DNA"/>
</dbReference>
<protein>
    <submittedName>
        <fullName evidence="2">Uncharacterized protein</fullName>
    </submittedName>
</protein>